<accession>X1FFB5</accession>
<feature type="domain" description="Integrase catalytic" evidence="1">
    <location>
        <begin position="2"/>
        <end position="55"/>
    </location>
</feature>
<dbReference type="InterPro" id="IPR001584">
    <property type="entry name" value="Integrase_cat-core"/>
</dbReference>
<proteinExistence type="predicted"/>
<protein>
    <recommendedName>
        <fullName evidence="1">Integrase catalytic domain-containing protein</fullName>
    </recommendedName>
</protein>
<dbReference type="EMBL" id="BARU01001498">
    <property type="protein sequence ID" value="GAH31225.1"/>
    <property type="molecule type" value="Genomic_DNA"/>
</dbReference>
<dbReference type="Pfam" id="PF13683">
    <property type="entry name" value="rve_3"/>
    <property type="match status" value="1"/>
</dbReference>
<gene>
    <name evidence="2" type="ORF">S03H2_03913</name>
</gene>
<comment type="caution">
    <text evidence="2">The sequence shown here is derived from an EMBL/GenBank/DDBJ whole genome shotgun (WGS) entry which is preliminary data.</text>
</comment>
<dbReference type="SUPFAM" id="SSF53098">
    <property type="entry name" value="Ribonuclease H-like"/>
    <property type="match status" value="1"/>
</dbReference>
<dbReference type="PANTHER" id="PTHR46889:SF7">
    <property type="entry name" value="TRANSPOSASE FOR INSERTION SEQUENCE ELEMENT IS904"/>
    <property type="match status" value="1"/>
</dbReference>
<sequence>YDNAFIESFFKTLKAEEVYLWEYETYADVIDRVPYFIEDVYNSKRLHSSLGYLPPEEFEDIFIKNKSCDLVVT</sequence>
<name>X1FFB5_9ZZZZ</name>
<feature type="non-terminal residue" evidence="2">
    <location>
        <position position="1"/>
    </location>
</feature>
<reference evidence="2" key="1">
    <citation type="journal article" date="2014" name="Front. Microbiol.">
        <title>High frequency of phylogenetically diverse reductive dehalogenase-homologous genes in deep subseafloor sedimentary metagenomes.</title>
        <authorList>
            <person name="Kawai M."/>
            <person name="Futagami T."/>
            <person name="Toyoda A."/>
            <person name="Takaki Y."/>
            <person name="Nishi S."/>
            <person name="Hori S."/>
            <person name="Arai W."/>
            <person name="Tsubouchi T."/>
            <person name="Morono Y."/>
            <person name="Uchiyama I."/>
            <person name="Ito T."/>
            <person name="Fujiyama A."/>
            <person name="Inagaki F."/>
            <person name="Takami H."/>
        </authorList>
    </citation>
    <scope>NUCLEOTIDE SEQUENCE</scope>
    <source>
        <strain evidence="2">Expedition CK06-06</strain>
    </source>
</reference>
<dbReference type="InterPro" id="IPR012337">
    <property type="entry name" value="RNaseH-like_sf"/>
</dbReference>
<dbReference type="GO" id="GO:0015074">
    <property type="term" value="P:DNA integration"/>
    <property type="evidence" value="ECO:0007669"/>
    <property type="project" value="InterPro"/>
</dbReference>
<organism evidence="2">
    <name type="scientific">marine sediment metagenome</name>
    <dbReference type="NCBI Taxonomy" id="412755"/>
    <lineage>
        <taxon>unclassified sequences</taxon>
        <taxon>metagenomes</taxon>
        <taxon>ecological metagenomes</taxon>
    </lineage>
</organism>
<evidence type="ECO:0000313" key="2">
    <source>
        <dbReference type="EMBL" id="GAH31225.1"/>
    </source>
</evidence>
<dbReference type="AlphaFoldDB" id="X1FFB5"/>
<evidence type="ECO:0000259" key="1">
    <source>
        <dbReference type="Pfam" id="PF13683"/>
    </source>
</evidence>
<dbReference type="PANTHER" id="PTHR46889">
    <property type="entry name" value="TRANSPOSASE INSF FOR INSERTION SEQUENCE IS3B-RELATED"/>
    <property type="match status" value="1"/>
</dbReference>
<dbReference type="InterPro" id="IPR050900">
    <property type="entry name" value="Transposase_IS3/IS150/IS904"/>
</dbReference>